<dbReference type="Proteomes" id="UP000187367">
    <property type="component" value="Unassembled WGS sequence"/>
</dbReference>
<feature type="transmembrane region" description="Helical" evidence="10">
    <location>
        <begin position="86"/>
        <end position="107"/>
    </location>
</feature>
<evidence type="ECO:0000256" key="11">
    <source>
        <dbReference type="SAM" id="Coils"/>
    </source>
</evidence>
<feature type="domain" description="Cation/H+ exchanger transmembrane" evidence="12">
    <location>
        <begin position="12"/>
        <end position="410"/>
    </location>
</feature>
<feature type="transmembrane region" description="Helical" evidence="10">
    <location>
        <begin position="390"/>
        <end position="412"/>
    </location>
</feature>
<dbReference type="OrthoDB" id="9809206at2"/>
<feature type="transmembrane region" description="Helical" evidence="10">
    <location>
        <begin position="311"/>
        <end position="334"/>
    </location>
</feature>
<keyword evidence="5 10" id="KW-1133">Transmembrane helix</keyword>
<evidence type="ECO:0000256" key="5">
    <source>
        <dbReference type="ARBA" id="ARBA00022989"/>
    </source>
</evidence>
<evidence type="ECO:0000256" key="7">
    <source>
        <dbReference type="ARBA" id="ARBA00023065"/>
    </source>
</evidence>
<dbReference type="InterPro" id="IPR004705">
    <property type="entry name" value="Cation/H_exchanger_CPA1_bac"/>
</dbReference>
<dbReference type="PANTHER" id="PTHR10110">
    <property type="entry name" value="SODIUM/HYDROGEN EXCHANGER"/>
    <property type="match status" value="1"/>
</dbReference>
<dbReference type="NCBIfam" id="TIGR00831">
    <property type="entry name" value="a_cpa1"/>
    <property type="match status" value="1"/>
</dbReference>
<evidence type="ECO:0000256" key="8">
    <source>
        <dbReference type="ARBA" id="ARBA00023136"/>
    </source>
</evidence>
<feature type="transmembrane region" description="Helical" evidence="10">
    <location>
        <begin position="155"/>
        <end position="174"/>
    </location>
</feature>
<comment type="similarity">
    <text evidence="10">Belongs to the monovalent cation:proton antiporter 1 (CPA1) transporter (TC 2.A.36) family.</text>
</comment>
<accession>A0A1R1QIF1</accession>
<sequence>MTVFLAVLVLLTIIAISNIVHRFLPFVPVPLIQVGLGIIAADFPGGLHISLSPELFFVLFIAPLLFHDGRRIPRNELWKLRTPILLLAFGLVFVTVLIGGYAIHWLIPQIPLAAAFSLAAILSPTDVVAVSALSKRINLPKDMMRLLEGEGLMNDASGLVAFKFAIAAAVTGAFSLSEAVLSFFIIAIGGLFSGAVLSFLILRFRYLLRRLGMEDVTMHMLIQILTPFVIYLAAEELGASGILAVVAGGITHAAEHDRAESAIVKLQIVSSSTWGIILFILNGLVFVILGLQMPEALSVIFGDEAFNNAKVISYIVLITLLFMSLRFMWVFLFWQGNWGQQIKAASGRDKLRSILQISISGVRGAVTLAGAFSIPFVLENGRPFPERDLIIFLAAGVILCTLLTASIFLPLLSERKVQSAAGSQLQSVRRKLMKTTIKALKEEMNENNRAAALAVISEYNERLKGLKVEQYSLKQHLRLKKMENKIRIYALKAEQAELEKMQKNKQITDQIAHQLQERLREKELLFSNPFKADVSLMKCQHLIESLFSASRKQDMQRPSDRNGDMLRTSRIQMAKAAIEAVKKHMNDDNQEASKSVIAFYRHFILTLQHGDAGRRKSSRYERQKKEIRLKSVQIIRNEIQQLFESRQISRETAYRLRQYMNDLEASMLYE</sequence>
<proteinExistence type="inferred from homology"/>
<dbReference type="GO" id="GO:0015385">
    <property type="term" value="F:sodium:proton antiporter activity"/>
    <property type="evidence" value="ECO:0007669"/>
    <property type="project" value="InterPro"/>
</dbReference>
<evidence type="ECO:0000256" key="9">
    <source>
        <dbReference type="ARBA" id="ARBA00023201"/>
    </source>
</evidence>
<dbReference type="GO" id="GO:0005886">
    <property type="term" value="C:plasma membrane"/>
    <property type="evidence" value="ECO:0007669"/>
    <property type="project" value="UniProtKB-SubCell"/>
</dbReference>
<dbReference type="Pfam" id="PF00999">
    <property type="entry name" value="Na_H_Exchanger"/>
    <property type="match status" value="1"/>
</dbReference>
<feature type="transmembrane region" description="Helical" evidence="10">
    <location>
        <begin position="268"/>
        <end position="291"/>
    </location>
</feature>
<protein>
    <submittedName>
        <fullName evidence="13">Na+/H+ antiporter</fullName>
    </submittedName>
</protein>
<feature type="coiled-coil region" evidence="11">
    <location>
        <begin position="479"/>
        <end position="518"/>
    </location>
</feature>
<dbReference type="EMBL" id="MTJL01000027">
    <property type="protein sequence ID" value="OMI03989.1"/>
    <property type="molecule type" value="Genomic_DNA"/>
</dbReference>
<keyword evidence="10" id="KW-0050">Antiport</keyword>
<keyword evidence="7 10" id="KW-0406">Ion transport</keyword>
<gene>
    <name evidence="13" type="ORF">BW143_14175</name>
</gene>
<comment type="caution">
    <text evidence="13">The sequence shown here is derived from an EMBL/GenBank/DDBJ whole genome shotgun (WGS) entry which is preliminary data.</text>
</comment>
<dbReference type="GO" id="GO:0051453">
    <property type="term" value="P:regulation of intracellular pH"/>
    <property type="evidence" value="ECO:0007669"/>
    <property type="project" value="TreeGrafter"/>
</dbReference>
<comment type="function">
    <text evidence="10">Na(+)/H(+) antiporter that extrudes sodium in exchange for external protons.</text>
</comment>
<keyword evidence="9 10" id="KW-0739">Sodium transport</keyword>
<organism evidence="13 14">
    <name type="scientific">Bacillus swezeyi</name>
    <dbReference type="NCBI Taxonomy" id="1925020"/>
    <lineage>
        <taxon>Bacteria</taxon>
        <taxon>Bacillati</taxon>
        <taxon>Bacillota</taxon>
        <taxon>Bacilli</taxon>
        <taxon>Bacillales</taxon>
        <taxon>Bacillaceae</taxon>
        <taxon>Bacillus</taxon>
    </lineage>
</organism>
<dbReference type="AlphaFoldDB" id="A0A1R1QIF1"/>
<evidence type="ECO:0000256" key="1">
    <source>
        <dbReference type="ARBA" id="ARBA00004651"/>
    </source>
</evidence>
<keyword evidence="8 10" id="KW-0472">Membrane</keyword>
<feature type="transmembrane region" description="Helical" evidence="10">
    <location>
        <begin position="46"/>
        <end position="66"/>
    </location>
</feature>
<dbReference type="InterPro" id="IPR006153">
    <property type="entry name" value="Cation/H_exchanger_TM"/>
</dbReference>
<evidence type="ECO:0000256" key="10">
    <source>
        <dbReference type="RuleBase" id="RU366002"/>
    </source>
</evidence>
<keyword evidence="4 10" id="KW-0812">Transmembrane</keyword>
<feature type="transmembrane region" description="Helical" evidence="10">
    <location>
        <begin position="354"/>
        <end position="378"/>
    </location>
</feature>
<dbReference type="GO" id="GO:0015386">
    <property type="term" value="F:potassium:proton antiporter activity"/>
    <property type="evidence" value="ECO:0007669"/>
    <property type="project" value="TreeGrafter"/>
</dbReference>
<accession>A0A1R1S014</accession>
<keyword evidence="3 10" id="KW-1003">Cell membrane</keyword>
<evidence type="ECO:0000256" key="2">
    <source>
        <dbReference type="ARBA" id="ARBA00022448"/>
    </source>
</evidence>
<dbReference type="RefSeq" id="WP_076760789.1">
    <property type="nucleotide sequence ID" value="NZ_JARMMK010000003.1"/>
</dbReference>
<keyword evidence="6 10" id="KW-0915">Sodium</keyword>
<evidence type="ECO:0000313" key="13">
    <source>
        <dbReference type="EMBL" id="OMI03989.1"/>
    </source>
</evidence>
<evidence type="ECO:0000259" key="12">
    <source>
        <dbReference type="Pfam" id="PF00999"/>
    </source>
</evidence>
<keyword evidence="2 10" id="KW-0813">Transport</keyword>
<comment type="caution">
    <text evidence="10">Lacks conserved residue(s) required for the propagation of feature annotation.</text>
</comment>
<evidence type="ECO:0000256" key="6">
    <source>
        <dbReference type="ARBA" id="ARBA00023053"/>
    </source>
</evidence>
<evidence type="ECO:0000313" key="14">
    <source>
        <dbReference type="Proteomes" id="UP000187367"/>
    </source>
</evidence>
<dbReference type="GO" id="GO:0098719">
    <property type="term" value="P:sodium ion import across plasma membrane"/>
    <property type="evidence" value="ECO:0007669"/>
    <property type="project" value="TreeGrafter"/>
</dbReference>
<evidence type="ECO:0000256" key="3">
    <source>
        <dbReference type="ARBA" id="ARBA00022475"/>
    </source>
</evidence>
<evidence type="ECO:0000256" key="4">
    <source>
        <dbReference type="ARBA" id="ARBA00022692"/>
    </source>
</evidence>
<comment type="subcellular location">
    <subcellularLocation>
        <location evidence="1 10">Cell membrane</location>
        <topology evidence="1 10">Multi-pass membrane protein</topology>
    </subcellularLocation>
</comment>
<dbReference type="PANTHER" id="PTHR10110:SF86">
    <property type="entry name" value="SODIUM_HYDROGEN EXCHANGER 7"/>
    <property type="match status" value="1"/>
</dbReference>
<name>A0A1R1QIF1_9BACI</name>
<dbReference type="InterPro" id="IPR018422">
    <property type="entry name" value="Cation/H_exchanger_CPA1"/>
</dbReference>
<dbReference type="Gene3D" id="6.10.140.1330">
    <property type="match status" value="1"/>
</dbReference>
<feature type="transmembrane region" description="Helical" evidence="10">
    <location>
        <begin position="113"/>
        <end position="134"/>
    </location>
</feature>
<keyword evidence="11" id="KW-0175">Coiled coil</keyword>
<reference evidence="13 14" key="1">
    <citation type="submission" date="2017-01" db="EMBL/GenBank/DDBJ databases">
        <title>Bacillus phylogenomics.</title>
        <authorList>
            <person name="Dunlap C."/>
        </authorList>
    </citation>
    <scope>NUCLEOTIDE SEQUENCE [LARGE SCALE GENOMIC DNA]</scope>
    <source>
        <strain evidence="13 14">NRRL B-41282</strain>
    </source>
</reference>
<feature type="transmembrane region" description="Helical" evidence="10">
    <location>
        <begin position="180"/>
        <end position="204"/>
    </location>
</feature>
<keyword evidence="14" id="KW-1185">Reference proteome</keyword>